<evidence type="ECO:0000259" key="11">
    <source>
        <dbReference type="Pfam" id="PF00593"/>
    </source>
</evidence>
<comment type="subcellular location">
    <subcellularLocation>
        <location evidence="1 8">Cell outer membrane</location>
        <topology evidence="1 8">Multi-pass membrane protein</topology>
    </subcellularLocation>
</comment>
<evidence type="ECO:0000256" key="9">
    <source>
        <dbReference type="RuleBase" id="RU003357"/>
    </source>
</evidence>
<keyword evidence="4 8" id="KW-0812">Transmembrane</keyword>
<evidence type="ECO:0000313" key="13">
    <source>
        <dbReference type="EMBL" id="EFA44609.1"/>
    </source>
</evidence>
<sequence>MKHIGKVLFALVLMGLCMPTLLAKAPAHAQAKMEKTLRRVVTGTIVDELGEPLTGVSVQQKGTSNKAITDVDGNFSLNIETQKNEELVFSYIGMKTQTVSVKEKTTVRVVLVDDATAIQDVVVVGAYGTAQKRSDLVGSAYQVNTKQLKYMPQMRIDKMLDGLIPGLKIDVNSDTPDHSRPRFNVRVRGNSSMSASNEPLWIVDGVPMFTGGSTNLMPGQSYTISPLSFINPEDIESITVLKDASATSIYGADGANGVILVTTKHGRDEKLNININTQYGISTIDKSTSAKLLNAKQYLELARESYVNAGLDPRAFPFQDNDMNSYSTTDTDWYDVFFGTGNTFQTNVSLNGNAKKTDYYISASYYENEATIKGNKQQRFSLRTNLGFQLHKKVKATINLSASYNTNDLFNMGRDYYEFLPIYSPYNPDGTFRLLNMKVTGVNPDGSPKFQKHKFLNSVAVREQNTNKQKALYVSPNFMLRYEPLKGLSYTGQFGIDFQSNVEEMYSSMKNWTGMASLEERIGYSSRQTLNLTNWTSIHRINFVRSFGKHNINGVVGFEAGARDYTTVGATGSGFINDHIRDISYANSRKGTNYSKSSRKASFLGQAAYSYDQRYYLTVNARRDGNSQFGSEARWAGFASVGTSWNIHNEKFFKIPWISVLKLRATYGTNGNSRIGTQEALGLYSYGESYAYHGKIGGVQSGTPNRKLSWETTYMTNLGLRVEVLRRFDFNFEFYRNYTKNLLSNLDVSRTTGDLRVYRNVGEIENKGIEVSITSKNFVPKKEGDFTWTTDLNLAHNSNTLKKLYNGIQKNFGTTSYIEGYDIHTYFLVRWAGVDPYDGSPMWYDAKGNITKTYNSANRVPYKNSTPKVTGGLTNTMSYQGFTLRFLLNYQFGGYGFTSFGRSSFSDGYSISTNNQAVDQLNRWRKPGEIAANPKPLWEVSTSSGMNSTRYLRNKTLIRLQNLVLSYTLPQEWLSKFGARSCTLSFVGDNLFAWSPYSGSNRNSYKTTMSGYPTERVLSLSLNIGF</sequence>
<dbReference type="InterPro" id="IPR039426">
    <property type="entry name" value="TonB-dep_rcpt-like"/>
</dbReference>
<dbReference type="Proteomes" id="UP000003160">
    <property type="component" value="Unassembled WGS sequence"/>
</dbReference>
<dbReference type="Pfam" id="PF13715">
    <property type="entry name" value="CarbopepD_reg_2"/>
    <property type="match status" value="1"/>
</dbReference>
<dbReference type="NCBIfam" id="TIGR04057">
    <property type="entry name" value="SusC_RagA_signa"/>
    <property type="match status" value="1"/>
</dbReference>
<feature type="domain" description="TonB-dependent receptor plug" evidence="12">
    <location>
        <begin position="134"/>
        <end position="258"/>
    </location>
</feature>
<evidence type="ECO:0000256" key="7">
    <source>
        <dbReference type="ARBA" id="ARBA00023237"/>
    </source>
</evidence>
<proteinExistence type="inferred from homology"/>
<dbReference type="InterPro" id="IPR000531">
    <property type="entry name" value="Beta-barrel_TonB"/>
</dbReference>
<keyword evidence="5 9" id="KW-0798">TonB box</keyword>
<dbReference type="eggNOG" id="COG4206">
    <property type="taxonomic scope" value="Bacteria"/>
</dbReference>
<name>D1PVN9_9BACT</name>
<evidence type="ECO:0000256" key="2">
    <source>
        <dbReference type="ARBA" id="ARBA00022448"/>
    </source>
</evidence>
<evidence type="ECO:0000256" key="4">
    <source>
        <dbReference type="ARBA" id="ARBA00022692"/>
    </source>
</evidence>
<dbReference type="Gene3D" id="2.40.170.20">
    <property type="entry name" value="TonB-dependent receptor, beta-barrel domain"/>
    <property type="match status" value="1"/>
</dbReference>
<evidence type="ECO:0000256" key="8">
    <source>
        <dbReference type="PROSITE-ProRule" id="PRU01360"/>
    </source>
</evidence>
<keyword evidence="6 8" id="KW-0472">Membrane</keyword>
<dbReference type="InterPro" id="IPR037066">
    <property type="entry name" value="Plug_dom_sf"/>
</dbReference>
<dbReference type="Pfam" id="PF00593">
    <property type="entry name" value="TonB_dep_Rec_b-barrel"/>
    <property type="match status" value="1"/>
</dbReference>
<evidence type="ECO:0000256" key="10">
    <source>
        <dbReference type="SAM" id="SignalP"/>
    </source>
</evidence>
<keyword evidence="2 8" id="KW-0813">Transport</keyword>
<feature type="chain" id="PRO_5003026668" evidence="10">
    <location>
        <begin position="24"/>
        <end position="1026"/>
    </location>
</feature>
<dbReference type="AlphaFoldDB" id="D1PVN9"/>
<dbReference type="GO" id="GO:0009279">
    <property type="term" value="C:cell outer membrane"/>
    <property type="evidence" value="ECO:0007669"/>
    <property type="project" value="UniProtKB-SubCell"/>
</dbReference>
<feature type="signal peptide" evidence="10">
    <location>
        <begin position="1"/>
        <end position="23"/>
    </location>
</feature>
<evidence type="ECO:0000259" key="12">
    <source>
        <dbReference type="Pfam" id="PF07715"/>
    </source>
</evidence>
<dbReference type="InterPro" id="IPR023996">
    <property type="entry name" value="TonB-dep_OMP_SusC/RagA"/>
</dbReference>
<dbReference type="Gene3D" id="2.60.40.1120">
    <property type="entry name" value="Carboxypeptidase-like, regulatory domain"/>
    <property type="match status" value="1"/>
</dbReference>
<keyword evidence="14" id="KW-1185">Reference proteome</keyword>
<protein>
    <submittedName>
        <fullName evidence="13">TonB-linked outer membrane protein, SusC/RagA family</fullName>
    </submittedName>
</protein>
<accession>D1PVN9</accession>
<dbReference type="SUPFAM" id="SSF49464">
    <property type="entry name" value="Carboxypeptidase regulatory domain-like"/>
    <property type="match status" value="1"/>
</dbReference>
<dbReference type="InterPro" id="IPR008969">
    <property type="entry name" value="CarboxyPept-like_regulatory"/>
</dbReference>
<organism evidence="13 14">
    <name type="scientific">Hallella bergensis DSM 17361</name>
    <dbReference type="NCBI Taxonomy" id="585502"/>
    <lineage>
        <taxon>Bacteria</taxon>
        <taxon>Pseudomonadati</taxon>
        <taxon>Bacteroidota</taxon>
        <taxon>Bacteroidia</taxon>
        <taxon>Bacteroidales</taxon>
        <taxon>Prevotellaceae</taxon>
        <taxon>Hallella</taxon>
    </lineage>
</organism>
<keyword evidence="10" id="KW-0732">Signal</keyword>
<gene>
    <name evidence="13" type="ORF">HMPREF0645_1024</name>
</gene>
<dbReference type="InterPro" id="IPR036942">
    <property type="entry name" value="Beta-barrel_TonB_sf"/>
</dbReference>
<keyword evidence="3 8" id="KW-1134">Transmembrane beta strand</keyword>
<evidence type="ECO:0000256" key="5">
    <source>
        <dbReference type="ARBA" id="ARBA00023077"/>
    </source>
</evidence>
<feature type="domain" description="TonB-dependent receptor-like beta-barrel" evidence="11">
    <location>
        <begin position="517"/>
        <end position="909"/>
    </location>
</feature>
<comment type="similarity">
    <text evidence="8 9">Belongs to the TonB-dependent receptor family.</text>
</comment>
<comment type="caution">
    <text evidence="13">The sequence shown here is derived from an EMBL/GenBank/DDBJ whole genome shotgun (WGS) entry which is preliminary data.</text>
</comment>
<dbReference type="NCBIfam" id="TIGR04056">
    <property type="entry name" value="OMP_RagA_SusC"/>
    <property type="match status" value="1"/>
</dbReference>
<evidence type="ECO:0000256" key="1">
    <source>
        <dbReference type="ARBA" id="ARBA00004571"/>
    </source>
</evidence>
<dbReference type="Pfam" id="PF07715">
    <property type="entry name" value="Plug"/>
    <property type="match status" value="1"/>
</dbReference>
<evidence type="ECO:0000256" key="6">
    <source>
        <dbReference type="ARBA" id="ARBA00023136"/>
    </source>
</evidence>
<dbReference type="FunFam" id="2.60.40.1120:FF:000003">
    <property type="entry name" value="Outer membrane protein Omp121"/>
    <property type="match status" value="1"/>
</dbReference>
<keyword evidence="7 8" id="KW-0998">Cell outer membrane</keyword>
<dbReference type="SUPFAM" id="SSF56935">
    <property type="entry name" value="Porins"/>
    <property type="match status" value="1"/>
</dbReference>
<evidence type="ECO:0000256" key="3">
    <source>
        <dbReference type="ARBA" id="ARBA00022452"/>
    </source>
</evidence>
<dbReference type="PROSITE" id="PS52016">
    <property type="entry name" value="TONB_DEPENDENT_REC_3"/>
    <property type="match status" value="1"/>
</dbReference>
<dbReference type="EMBL" id="ACKS01000039">
    <property type="protein sequence ID" value="EFA44609.1"/>
    <property type="molecule type" value="Genomic_DNA"/>
</dbReference>
<evidence type="ECO:0000313" key="14">
    <source>
        <dbReference type="Proteomes" id="UP000003160"/>
    </source>
</evidence>
<reference evidence="13 14" key="1">
    <citation type="submission" date="2009-10" db="EMBL/GenBank/DDBJ databases">
        <authorList>
            <person name="Qin X."/>
            <person name="Bachman B."/>
            <person name="Battles P."/>
            <person name="Bell A."/>
            <person name="Bess C."/>
            <person name="Bickham C."/>
            <person name="Chaboub L."/>
            <person name="Chen D."/>
            <person name="Coyle M."/>
            <person name="Deiros D.R."/>
            <person name="Dinh H."/>
            <person name="Forbes L."/>
            <person name="Fowler G."/>
            <person name="Francisco L."/>
            <person name="Fu Q."/>
            <person name="Gubbala S."/>
            <person name="Hale W."/>
            <person name="Han Y."/>
            <person name="Hemphill L."/>
            <person name="Highlander S.K."/>
            <person name="Hirani K."/>
            <person name="Hogues M."/>
            <person name="Jackson L."/>
            <person name="Jakkamsetti A."/>
            <person name="Javaid M."/>
            <person name="Jiang H."/>
            <person name="Korchina V."/>
            <person name="Kovar C."/>
            <person name="Lara F."/>
            <person name="Lee S."/>
            <person name="Mata R."/>
            <person name="Mathew T."/>
            <person name="Moen C."/>
            <person name="Morales K."/>
            <person name="Munidasa M."/>
            <person name="Nazareth L."/>
            <person name="Ngo R."/>
            <person name="Nguyen L."/>
            <person name="Okwuonu G."/>
            <person name="Ongeri F."/>
            <person name="Patil S."/>
            <person name="Petrosino J."/>
            <person name="Pham C."/>
            <person name="Pham P."/>
            <person name="Pu L.-L."/>
            <person name="Puazo M."/>
            <person name="Raj R."/>
            <person name="Reid J."/>
            <person name="Rouhana J."/>
            <person name="Saada N."/>
            <person name="Shang Y."/>
            <person name="Simmons D."/>
            <person name="Thornton R."/>
            <person name="Warren J."/>
            <person name="Weissenberger G."/>
            <person name="Zhang J."/>
            <person name="Zhang L."/>
            <person name="Zhou C."/>
            <person name="Zhu D."/>
            <person name="Muzny D."/>
            <person name="Worley K."/>
            <person name="Gibbs R."/>
        </authorList>
    </citation>
    <scope>NUCLEOTIDE SEQUENCE [LARGE SCALE GENOMIC DNA]</scope>
    <source>
        <strain evidence="13 14">DSM 17361</strain>
    </source>
</reference>
<dbReference type="InterPro" id="IPR012910">
    <property type="entry name" value="Plug_dom"/>
</dbReference>
<dbReference type="InterPro" id="IPR023997">
    <property type="entry name" value="TonB-dep_OMP_SusC/RagA_CS"/>
</dbReference>
<dbReference type="Gene3D" id="2.170.130.10">
    <property type="entry name" value="TonB-dependent receptor, plug domain"/>
    <property type="match status" value="1"/>
</dbReference>
<dbReference type="HOGENOM" id="CLU_004317_0_1_10"/>
<dbReference type="OrthoDB" id="9768177at2"/>